<keyword evidence="1" id="KW-0732">Signal</keyword>
<gene>
    <name evidence="3" type="ORF">AAG747_20790</name>
</gene>
<organism evidence="3 4">
    <name type="scientific">Rapidithrix thailandica</name>
    <dbReference type="NCBI Taxonomy" id="413964"/>
    <lineage>
        <taxon>Bacteria</taxon>
        <taxon>Pseudomonadati</taxon>
        <taxon>Bacteroidota</taxon>
        <taxon>Cytophagia</taxon>
        <taxon>Cytophagales</taxon>
        <taxon>Flammeovirgaceae</taxon>
        <taxon>Rapidithrix</taxon>
    </lineage>
</organism>
<proteinExistence type="predicted"/>
<dbReference type="RefSeq" id="WP_346823149.1">
    <property type="nucleotide sequence ID" value="NZ_JBDKWZ010000013.1"/>
</dbReference>
<name>A0AAW9SGI6_9BACT</name>
<dbReference type="InterPro" id="IPR050410">
    <property type="entry name" value="CCR4/nocturin_mRNA_transcr"/>
</dbReference>
<dbReference type="Gene3D" id="3.60.10.10">
    <property type="entry name" value="Endonuclease/exonuclease/phosphatase"/>
    <property type="match status" value="1"/>
</dbReference>
<keyword evidence="4" id="KW-1185">Reference proteome</keyword>
<sequence length="294" mass="33292">MMKNLLFLIPMFSFFWACSPKEQTSSESQPPESVPVKVMSYNIRYDNPQDSVKGNGWDTRKHKIVALIRHYAPDLIGTQEALAHQVEFLGENLEGYQWKGVGRDDGKRAGEFAPVLYNSHKFELLESNTFWLSETPEKPSKAWDAALPRIATWAKMKEKASGKIILMINTHFDHVGKEARKQSMRLLKQKAKEMVGDLPVVITGDFNCTPDSEPYAEMTGSDGYQDAFVASARPSYGPQGSFTGFIVCEENSLPRIDYIFFNAKVKVEKHEIINDFSQGRYPSDHLPLLATLNF</sequence>
<dbReference type="InterPro" id="IPR036691">
    <property type="entry name" value="Endo/exonu/phosph_ase_sf"/>
</dbReference>
<feature type="domain" description="Endonuclease/exonuclease/phosphatase" evidence="2">
    <location>
        <begin position="39"/>
        <end position="285"/>
    </location>
</feature>
<dbReference type="SUPFAM" id="SSF56219">
    <property type="entry name" value="DNase I-like"/>
    <property type="match status" value="1"/>
</dbReference>
<keyword evidence="3" id="KW-0255">Endonuclease</keyword>
<feature type="signal peptide" evidence="1">
    <location>
        <begin position="1"/>
        <end position="17"/>
    </location>
</feature>
<evidence type="ECO:0000259" key="2">
    <source>
        <dbReference type="Pfam" id="PF03372"/>
    </source>
</evidence>
<keyword evidence="3" id="KW-0378">Hydrolase</keyword>
<comment type="caution">
    <text evidence="3">The sequence shown here is derived from an EMBL/GenBank/DDBJ whole genome shotgun (WGS) entry which is preliminary data.</text>
</comment>
<dbReference type="AlphaFoldDB" id="A0AAW9SGI6"/>
<protein>
    <submittedName>
        <fullName evidence="3">Endonuclease/exonuclease/phosphatase family protein</fullName>
    </submittedName>
</protein>
<dbReference type="CDD" id="cd09083">
    <property type="entry name" value="EEP-1"/>
    <property type="match status" value="1"/>
</dbReference>
<dbReference type="GO" id="GO:0000175">
    <property type="term" value="F:3'-5'-RNA exonuclease activity"/>
    <property type="evidence" value="ECO:0007669"/>
    <property type="project" value="TreeGrafter"/>
</dbReference>
<dbReference type="Proteomes" id="UP001403385">
    <property type="component" value="Unassembled WGS sequence"/>
</dbReference>
<accession>A0AAW9SGI6</accession>
<dbReference type="InterPro" id="IPR005135">
    <property type="entry name" value="Endo/exonuclease/phosphatase"/>
</dbReference>
<keyword evidence="3" id="KW-0540">Nuclease</keyword>
<evidence type="ECO:0000256" key="1">
    <source>
        <dbReference type="SAM" id="SignalP"/>
    </source>
</evidence>
<dbReference type="GO" id="GO:0004519">
    <property type="term" value="F:endonuclease activity"/>
    <property type="evidence" value="ECO:0007669"/>
    <property type="project" value="UniProtKB-KW"/>
</dbReference>
<dbReference type="Pfam" id="PF03372">
    <property type="entry name" value="Exo_endo_phos"/>
    <property type="match status" value="1"/>
</dbReference>
<evidence type="ECO:0000313" key="3">
    <source>
        <dbReference type="EMBL" id="MEN7550368.1"/>
    </source>
</evidence>
<dbReference type="EMBL" id="JBDKWZ010000013">
    <property type="protein sequence ID" value="MEN7550368.1"/>
    <property type="molecule type" value="Genomic_DNA"/>
</dbReference>
<reference evidence="3 4" key="1">
    <citation type="submission" date="2024-04" db="EMBL/GenBank/DDBJ databases">
        <title>Novel genus in family Flammeovirgaceae.</title>
        <authorList>
            <person name="Nguyen T.H."/>
            <person name="Vuong T.Q."/>
            <person name="Le H."/>
            <person name="Kim S.-G."/>
        </authorList>
    </citation>
    <scope>NUCLEOTIDE SEQUENCE [LARGE SCALE GENOMIC DNA]</scope>
    <source>
        <strain evidence="3 4">JCM 23209</strain>
    </source>
</reference>
<dbReference type="PANTHER" id="PTHR12121:SF36">
    <property type="entry name" value="ENDONUCLEASE_EXONUCLEASE_PHOSPHATASE DOMAIN-CONTAINING PROTEIN"/>
    <property type="match status" value="1"/>
</dbReference>
<feature type="chain" id="PRO_5043858205" evidence="1">
    <location>
        <begin position="18"/>
        <end position="294"/>
    </location>
</feature>
<evidence type="ECO:0000313" key="4">
    <source>
        <dbReference type="Proteomes" id="UP001403385"/>
    </source>
</evidence>
<dbReference type="PANTHER" id="PTHR12121">
    <property type="entry name" value="CARBON CATABOLITE REPRESSOR PROTEIN 4"/>
    <property type="match status" value="1"/>
</dbReference>